<dbReference type="EMBL" id="VIKT02000013">
    <property type="protein sequence ID" value="NHF63290.1"/>
    <property type="molecule type" value="Genomic_DNA"/>
</dbReference>
<gene>
    <name evidence="2" type="ORF">FK219_008560</name>
</gene>
<comment type="caution">
    <text evidence="2">The sequence shown here is derived from an EMBL/GenBank/DDBJ whole genome shotgun (WGS) entry which is preliminary data.</text>
</comment>
<evidence type="ECO:0000313" key="2">
    <source>
        <dbReference type="EMBL" id="NHF63290.1"/>
    </source>
</evidence>
<sequence>MNGDEDLDTGFDLRSDTPEGKDPDTYSPTLRRYHRMLWSKELPNGQVFELVPEKRTVYLAHDSDLGRFVLSSDTIASSHRKRLNHFYSQLSDEENERFHRQGYTIGGTMVFPGVPVKGKQTINQRRGTHREIEDRFDLTLECIRRHYDGESSPLAETLAAYSSFFDLFESFQGYVDFFILNDLVTASGDVDFLHPFTEFKRNHLPDRVESRIVV</sequence>
<dbReference type="OrthoDB" id="1664004at2"/>
<accession>A0A9E5MI84</accession>
<dbReference type="AlphaFoldDB" id="A0A9E5MI84"/>
<evidence type="ECO:0000256" key="1">
    <source>
        <dbReference type="SAM" id="MobiDB-lite"/>
    </source>
</evidence>
<feature type="compositionally biased region" description="Basic and acidic residues" evidence="1">
    <location>
        <begin position="11"/>
        <end position="24"/>
    </location>
</feature>
<protein>
    <submittedName>
        <fullName evidence="2">Uncharacterized protein</fullName>
    </submittedName>
</protein>
<feature type="region of interest" description="Disordered" evidence="1">
    <location>
        <begin position="1"/>
        <end position="28"/>
    </location>
</feature>
<evidence type="ECO:0000313" key="3">
    <source>
        <dbReference type="Proteomes" id="UP000818266"/>
    </source>
</evidence>
<dbReference type="InterPro" id="IPR054263">
    <property type="entry name" value="DUF6994"/>
</dbReference>
<reference evidence="2 3" key="1">
    <citation type="submission" date="2019-06" db="EMBL/GenBank/DDBJ databases">
        <authorList>
            <person name="De-Chao Zhang Q."/>
        </authorList>
    </citation>
    <scope>NUCLEOTIDE SEQUENCE [LARGE SCALE GENOMIC DNA]</scope>
    <source>
        <strain evidence="2 3">KN1116</strain>
    </source>
</reference>
<dbReference type="Pfam" id="PF22507">
    <property type="entry name" value="DUF6994"/>
    <property type="match status" value="1"/>
</dbReference>
<dbReference type="Proteomes" id="UP000818266">
    <property type="component" value="Unassembled WGS sequence"/>
</dbReference>
<organism evidence="2 3">
    <name type="scientific">Microcella pacifica</name>
    <dbReference type="NCBI Taxonomy" id="2591847"/>
    <lineage>
        <taxon>Bacteria</taxon>
        <taxon>Bacillati</taxon>
        <taxon>Actinomycetota</taxon>
        <taxon>Actinomycetes</taxon>
        <taxon>Micrococcales</taxon>
        <taxon>Microbacteriaceae</taxon>
        <taxon>Microcella</taxon>
    </lineage>
</organism>
<name>A0A9E5MI84_9MICO</name>
<reference evidence="2 3" key="2">
    <citation type="submission" date="2020-03" db="EMBL/GenBank/DDBJ databases">
        <title>Chryseoglobus sp. isolated from a deep-sea seamount.</title>
        <authorList>
            <person name="Zhang D.-C."/>
        </authorList>
    </citation>
    <scope>NUCLEOTIDE SEQUENCE [LARGE SCALE GENOMIC DNA]</scope>
    <source>
        <strain evidence="2 3">KN1116</strain>
    </source>
</reference>
<proteinExistence type="predicted"/>
<keyword evidence="3" id="KW-1185">Reference proteome</keyword>